<dbReference type="PROSITE" id="PS00622">
    <property type="entry name" value="HTH_LUXR_1"/>
    <property type="match status" value="1"/>
</dbReference>
<dbReference type="InterPro" id="IPR036388">
    <property type="entry name" value="WH-like_DNA-bd_sf"/>
</dbReference>
<keyword evidence="1" id="KW-0805">Transcription regulation</keyword>
<dbReference type="Pfam" id="PF00196">
    <property type="entry name" value="GerE"/>
    <property type="match status" value="1"/>
</dbReference>
<evidence type="ECO:0000256" key="2">
    <source>
        <dbReference type="ARBA" id="ARBA00023125"/>
    </source>
</evidence>
<dbReference type="PANTHER" id="PTHR44688">
    <property type="entry name" value="DNA-BINDING TRANSCRIPTIONAL ACTIVATOR DEVR_DOSR"/>
    <property type="match status" value="1"/>
</dbReference>
<dbReference type="InterPro" id="IPR000792">
    <property type="entry name" value="Tscrpt_reg_LuxR_C"/>
</dbReference>
<dbReference type="AlphaFoldDB" id="A0A5J6FKS2"/>
<dbReference type="PRINTS" id="PR00038">
    <property type="entry name" value="HTHLUXR"/>
</dbReference>
<dbReference type="PANTHER" id="PTHR44688:SF16">
    <property type="entry name" value="DNA-BINDING TRANSCRIPTIONAL ACTIVATOR DEVR_DOSR"/>
    <property type="match status" value="1"/>
</dbReference>
<dbReference type="SMART" id="SM00421">
    <property type="entry name" value="HTH_LUXR"/>
    <property type="match status" value="1"/>
</dbReference>
<dbReference type="OrthoDB" id="4865864at2"/>
<keyword evidence="7" id="KW-1185">Reference proteome</keyword>
<feature type="region of interest" description="Disordered" evidence="4">
    <location>
        <begin position="1"/>
        <end position="22"/>
    </location>
</feature>
<evidence type="ECO:0000259" key="5">
    <source>
        <dbReference type="PROSITE" id="PS50043"/>
    </source>
</evidence>
<accession>A0A5J6FKS2</accession>
<feature type="compositionally biased region" description="Low complexity" evidence="4">
    <location>
        <begin position="64"/>
        <end position="77"/>
    </location>
</feature>
<dbReference type="Proteomes" id="UP000326178">
    <property type="component" value="Chromosome"/>
</dbReference>
<protein>
    <submittedName>
        <fullName evidence="6">LuxR family transcriptional regulator</fullName>
    </submittedName>
</protein>
<evidence type="ECO:0000313" key="7">
    <source>
        <dbReference type="Proteomes" id="UP000326178"/>
    </source>
</evidence>
<feature type="domain" description="HTH luxR-type" evidence="5">
    <location>
        <begin position="81"/>
        <end position="146"/>
    </location>
</feature>
<dbReference type="Gene3D" id="1.10.10.10">
    <property type="entry name" value="Winged helix-like DNA-binding domain superfamily/Winged helix DNA-binding domain"/>
    <property type="match status" value="1"/>
</dbReference>
<dbReference type="KEGG" id="snk:CP967_15010"/>
<dbReference type="GO" id="GO:0006355">
    <property type="term" value="P:regulation of DNA-templated transcription"/>
    <property type="evidence" value="ECO:0007669"/>
    <property type="project" value="InterPro"/>
</dbReference>
<evidence type="ECO:0000256" key="4">
    <source>
        <dbReference type="SAM" id="MobiDB-lite"/>
    </source>
</evidence>
<evidence type="ECO:0000256" key="3">
    <source>
        <dbReference type="ARBA" id="ARBA00023163"/>
    </source>
</evidence>
<dbReference type="GO" id="GO:0003677">
    <property type="term" value="F:DNA binding"/>
    <property type="evidence" value="ECO:0007669"/>
    <property type="project" value="UniProtKB-KW"/>
</dbReference>
<gene>
    <name evidence="6" type="ORF">CP967_15010</name>
</gene>
<evidence type="ECO:0000313" key="6">
    <source>
        <dbReference type="EMBL" id="QEU76561.1"/>
    </source>
</evidence>
<dbReference type="SUPFAM" id="SSF46894">
    <property type="entry name" value="C-terminal effector domain of the bipartite response regulators"/>
    <property type="match status" value="1"/>
</dbReference>
<reference evidence="6 7" key="1">
    <citation type="submission" date="2017-09" db="EMBL/GenBank/DDBJ databases">
        <authorList>
            <person name="Lee N."/>
            <person name="Cho B.-K."/>
        </authorList>
    </citation>
    <scope>NUCLEOTIDE SEQUENCE [LARGE SCALE GENOMIC DNA]</scope>
    <source>
        <strain evidence="6 7">ATCC 12769</strain>
    </source>
</reference>
<feature type="region of interest" description="Disordered" evidence="4">
    <location>
        <begin position="40"/>
        <end position="77"/>
    </location>
</feature>
<organism evidence="6 7">
    <name type="scientific">Streptomyces nitrosporeus</name>
    <dbReference type="NCBI Taxonomy" id="28894"/>
    <lineage>
        <taxon>Bacteria</taxon>
        <taxon>Bacillati</taxon>
        <taxon>Actinomycetota</taxon>
        <taxon>Actinomycetes</taxon>
        <taxon>Kitasatosporales</taxon>
        <taxon>Streptomycetaceae</taxon>
        <taxon>Streptomyces</taxon>
    </lineage>
</organism>
<dbReference type="PROSITE" id="PS50043">
    <property type="entry name" value="HTH_LUXR_2"/>
    <property type="match status" value="1"/>
</dbReference>
<dbReference type="EMBL" id="CP023702">
    <property type="protein sequence ID" value="QEU76561.1"/>
    <property type="molecule type" value="Genomic_DNA"/>
</dbReference>
<dbReference type="CDD" id="cd06170">
    <property type="entry name" value="LuxR_C_like"/>
    <property type="match status" value="1"/>
</dbReference>
<keyword evidence="2" id="KW-0238">DNA-binding</keyword>
<name>A0A5J6FKS2_9ACTN</name>
<proteinExistence type="predicted"/>
<keyword evidence="3" id="KW-0804">Transcription</keyword>
<dbReference type="InterPro" id="IPR016032">
    <property type="entry name" value="Sig_transdc_resp-reg_C-effctor"/>
</dbReference>
<evidence type="ECO:0000256" key="1">
    <source>
        <dbReference type="ARBA" id="ARBA00023015"/>
    </source>
</evidence>
<sequence length="147" mass="15991">MQDSVAKAVELAEADDRHTAAKTVSTAFRAAAGSRLYQGIRGYEEAQRPPSPEPWFQPREQEAPRPAGPAEAAGAAAEGWDPAALGLLTLRERQILEAVRSGLTNRLISRQLEISEATVKRHLYNAYRKLGAGSRVQALNRAFPGQD</sequence>